<gene>
    <name evidence="2" type="ORF">SAMN04489712_104521</name>
</gene>
<dbReference type="EMBL" id="FNVO01000004">
    <property type="protein sequence ID" value="SEG34892.1"/>
    <property type="molecule type" value="Genomic_DNA"/>
</dbReference>
<dbReference type="OrthoDB" id="3526581at2"/>
<dbReference type="RefSeq" id="WP_103937932.1">
    <property type="nucleotide sequence ID" value="NZ_FNVO01000004.1"/>
</dbReference>
<dbReference type="AlphaFoldDB" id="A0A1H5ZF19"/>
<feature type="transmembrane region" description="Helical" evidence="1">
    <location>
        <begin position="143"/>
        <end position="166"/>
    </location>
</feature>
<organism evidence="2 3">
    <name type="scientific">Thermomonospora echinospora</name>
    <dbReference type="NCBI Taxonomy" id="1992"/>
    <lineage>
        <taxon>Bacteria</taxon>
        <taxon>Bacillati</taxon>
        <taxon>Actinomycetota</taxon>
        <taxon>Actinomycetes</taxon>
        <taxon>Streptosporangiales</taxon>
        <taxon>Thermomonosporaceae</taxon>
        <taxon>Thermomonospora</taxon>
    </lineage>
</organism>
<keyword evidence="1" id="KW-0812">Transmembrane</keyword>
<protein>
    <submittedName>
        <fullName evidence="2">Uncharacterized protein</fullName>
    </submittedName>
</protein>
<feature type="transmembrane region" description="Helical" evidence="1">
    <location>
        <begin position="114"/>
        <end position="136"/>
    </location>
</feature>
<keyword evidence="3" id="KW-1185">Reference proteome</keyword>
<name>A0A1H5ZF19_9ACTN</name>
<dbReference type="Proteomes" id="UP000236723">
    <property type="component" value="Unassembled WGS sequence"/>
</dbReference>
<accession>A0A1H5ZF19</accession>
<sequence length="167" mass="17789">MSKSTGNGRATSLFLVLLWLALGVTPILSDVTDLRLAFGLIGEPGRVAVTGCTDLGEGRYDCRGVFVPDDPQGRTVRNLKLPPESDAGETFEARLQPDGERAHPTGTKGQLNALALPFLGFAMLVPLPWLIAYMFWGRSPGRASWWVMGVLAGLGCLGCLAGLIAAY</sequence>
<evidence type="ECO:0000313" key="3">
    <source>
        <dbReference type="Proteomes" id="UP000236723"/>
    </source>
</evidence>
<keyword evidence="1" id="KW-1133">Transmembrane helix</keyword>
<keyword evidence="1" id="KW-0472">Membrane</keyword>
<evidence type="ECO:0000256" key="1">
    <source>
        <dbReference type="SAM" id="Phobius"/>
    </source>
</evidence>
<proteinExistence type="predicted"/>
<reference evidence="3" key="1">
    <citation type="submission" date="2016-10" db="EMBL/GenBank/DDBJ databases">
        <authorList>
            <person name="Varghese N."/>
            <person name="Submissions S."/>
        </authorList>
    </citation>
    <scope>NUCLEOTIDE SEQUENCE [LARGE SCALE GENOMIC DNA]</scope>
    <source>
        <strain evidence="3">DSM 43163</strain>
    </source>
</reference>
<evidence type="ECO:0000313" key="2">
    <source>
        <dbReference type="EMBL" id="SEG34892.1"/>
    </source>
</evidence>